<dbReference type="Pfam" id="PF00239">
    <property type="entry name" value="Resolvase"/>
    <property type="match status" value="1"/>
</dbReference>
<evidence type="ECO:0000256" key="4">
    <source>
        <dbReference type="ARBA" id="ARBA00023172"/>
    </source>
</evidence>
<dbReference type="InterPro" id="IPR050639">
    <property type="entry name" value="SSR_resolvase"/>
</dbReference>
<evidence type="ECO:0000256" key="2">
    <source>
        <dbReference type="ARBA" id="ARBA00022908"/>
    </source>
</evidence>
<dbReference type="PANTHER" id="PTHR30461">
    <property type="entry name" value="DNA-INVERTASE FROM LAMBDOID PROPHAGE"/>
    <property type="match status" value="1"/>
</dbReference>
<gene>
    <name evidence="8" type="primary">bin3</name>
    <name evidence="8" type="ORF">FLA105534_04852</name>
</gene>
<dbReference type="Proteomes" id="UP000479938">
    <property type="component" value="Unassembled WGS sequence"/>
</dbReference>
<evidence type="ECO:0000259" key="7">
    <source>
        <dbReference type="PROSITE" id="PS51736"/>
    </source>
</evidence>
<keyword evidence="3" id="KW-0238">DNA-binding</keyword>
<dbReference type="InterPro" id="IPR006118">
    <property type="entry name" value="Recombinase_CS"/>
</dbReference>
<evidence type="ECO:0000313" key="8">
    <source>
        <dbReference type="EMBL" id="CAA9203672.1"/>
    </source>
</evidence>
<dbReference type="SMART" id="SM00857">
    <property type="entry name" value="Resolvase"/>
    <property type="match status" value="1"/>
</dbReference>
<dbReference type="PROSITE" id="PS00397">
    <property type="entry name" value="RECOMBINASES_1"/>
    <property type="match status" value="1"/>
</dbReference>
<dbReference type="EMBL" id="CADCSU010000216">
    <property type="protein sequence ID" value="CAA9203672.1"/>
    <property type="molecule type" value="Genomic_DNA"/>
</dbReference>
<dbReference type="InterPro" id="IPR006119">
    <property type="entry name" value="Resolv_N"/>
</dbReference>
<evidence type="ECO:0000256" key="5">
    <source>
        <dbReference type="PIRSR" id="PIRSR606118-50"/>
    </source>
</evidence>
<comment type="similarity">
    <text evidence="1">Belongs to the site-specific recombinase resolvase family.</text>
</comment>
<keyword evidence="4" id="KW-0233">DNA recombination</keyword>
<dbReference type="Gene3D" id="3.40.50.1390">
    <property type="entry name" value="Resolvase, N-terminal catalytic domain"/>
    <property type="match status" value="1"/>
</dbReference>
<evidence type="ECO:0000313" key="9">
    <source>
        <dbReference type="Proteomes" id="UP000479938"/>
    </source>
</evidence>
<feature type="domain" description="Resolvase/invertase-type recombinase catalytic" evidence="7">
    <location>
        <begin position="10"/>
        <end position="147"/>
    </location>
</feature>
<evidence type="ECO:0000256" key="6">
    <source>
        <dbReference type="PROSITE-ProRule" id="PRU10137"/>
    </source>
</evidence>
<organism evidence="8 9">
    <name type="scientific">Flavobacterium bizetiae</name>
    <dbReference type="NCBI Taxonomy" id="2704140"/>
    <lineage>
        <taxon>Bacteria</taxon>
        <taxon>Pseudomonadati</taxon>
        <taxon>Bacteroidota</taxon>
        <taxon>Flavobacteriia</taxon>
        <taxon>Flavobacteriales</taxon>
        <taxon>Flavobacteriaceae</taxon>
        <taxon>Flavobacterium</taxon>
    </lineage>
</organism>
<sequence>MFQQKQRNLKTAKYIRVSTTEQNIDRQSTVDHKEYIDKCSGSIPFNERPSAIKLLNDISTKKIDTLVVHSIDRLGRNAFDIQTTLNTLSNLKINVHVENIGLYSMIDNKPNSIFKMITDVLSNVAEMERASLLERQKEGILIAKAKGIYKGRQLHTAETPQQFLSKYNQSHLELIKDKNYSIRKLSSITNLSNNTIVKIRKMLP</sequence>
<evidence type="ECO:0000256" key="1">
    <source>
        <dbReference type="ARBA" id="ARBA00009913"/>
    </source>
</evidence>
<dbReference type="CDD" id="cd03768">
    <property type="entry name" value="SR_ResInv"/>
    <property type="match status" value="1"/>
</dbReference>
<protein>
    <submittedName>
        <fullName evidence="8">Transposon Tn552 DNA-invertase bin3</fullName>
    </submittedName>
</protein>
<feature type="active site" description="O-(5'-phospho-DNA)-serine intermediate" evidence="5 6">
    <location>
        <position position="18"/>
    </location>
</feature>
<keyword evidence="9" id="KW-1185">Reference proteome</keyword>
<keyword evidence="2" id="KW-0229">DNA integration</keyword>
<accession>A0A6J4GXN9</accession>
<dbReference type="SUPFAM" id="SSF53041">
    <property type="entry name" value="Resolvase-like"/>
    <property type="match status" value="1"/>
</dbReference>
<dbReference type="InterPro" id="IPR036162">
    <property type="entry name" value="Resolvase-like_N_sf"/>
</dbReference>
<reference evidence="8 9" key="1">
    <citation type="submission" date="2020-02" db="EMBL/GenBank/DDBJ databases">
        <authorList>
            <person name="Criscuolo A."/>
        </authorList>
    </citation>
    <scope>NUCLEOTIDE SEQUENCE [LARGE SCALE GENOMIC DNA]</scope>
    <source>
        <strain evidence="8">CIP105534</strain>
    </source>
</reference>
<dbReference type="GO" id="GO:0015074">
    <property type="term" value="P:DNA integration"/>
    <property type="evidence" value="ECO:0007669"/>
    <property type="project" value="UniProtKB-KW"/>
</dbReference>
<evidence type="ECO:0000256" key="3">
    <source>
        <dbReference type="ARBA" id="ARBA00023125"/>
    </source>
</evidence>
<dbReference type="GO" id="GO:0003677">
    <property type="term" value="F:DNA binding"/>
    <property type="evidence" value="ECO:0007669"/>
    <property type="project" value="UniProtKB-KW"/>
</dbReference>
<dbReference type="PROSITE" id="PS51736">
    <property type="entry name" value="RECOMBINASES_3"/>
    <property type="match status" value="1"/>
</dbReference>
<dbReference type="AlphaFoldDB" id="A0A6J4GXN9"/>
<proteinExistence type="inferred from homology"/>
<dbReference type="PANTHER" id="PTHR30461:SF26">
    <property type="entry name" value="RESOLVASE HOMOLOG YNEB"/>
    <property type="match status" value="1"/>
</dbReference>
<name>A0A6J4GXN9_9FLAO</name>
<dbReference type="GO" id="GO:0000150">
    <property type="term" value="F:DNA strand exchange activity"/>
    <property type="evidence" value="ECO:0007669"/>
    <property type="project" value="InterPro"/>
</dbReference>